<dbReference type="OrthoDB" id="3832628at2759"/>
<dbReference type="SUPFAM" id="SSF81296">
    <property type="entry name" value="E set domains"/>
    <property type="match status" value="1"/>
</dbReference>
<keyword evidence="4" id="KW-1185">Reference proteome</keyword>
<accession>A0A6A6EWF7</accession>
<organism evidence="3 4">
    <name type="scientific">Zopfia rhizophila CBS 207.26</name>
    <dbReference type="NCBI Taxonomy" id="1314779"/>
    <lineage>
        <taxon>Eukaryota</taxon>
        <taxon>Fungi</taxon>
        <taxon>Dikarya</taxon>
        <taxon>Ascomycota</taxon>
        <taxon>Pezizomycotina</taxon>
        <taxon>Dothideomycetes</taxon>
        <taxon>Dothideomycetes incertae sedis</taxon>
        <taxon>Zopfiaceae</taxon>
        <taxon>Zopfia</taxon>
    </lineage>
</organism>
<feature type="region of interest" description="Disordered" evidence="1">
    <location>
        <begin position="322"/>
        <end position="351"/>
    </location>
</feature>
<evidence type="ECO:0000259" key="2">
    <source>
        <dbReference type="Pfam" id="PF13002"/>
    </source>
</evidence>
<dbReference type="AlphaFoldDB" id="A0A6A6EWF7"/>
<dbReference type="EMBL" id="ML994610">
    <property type="protein sequence ID" value="KAF2195118.1"/>
    <property type="molecule type" value="Genomic_DNA"/>
</dbReference>
<dbReference type="Pfam" id="PF13002">
    <property type="entry name" value="LDB19"/>
    <property type="match status" value="1"/>
</dbReference>
<reference evidence="3" key="1">
    <citation type="journal article" date="2020" name="Stud. Mycol.">
        <title>101 Dothideomycetes genomes: a test case for predicting lifestyles and emergence of pathogens.</title>
        <authorList>
            <person name="Haridas S."/>
            <person name="Albert R."/>
            <person name="Binder M."/>
            <person name="Bloem J."/>
            <person name="Labutti K."/>
            <person name="Salamov A."/>
            <person name="Andreopoulos B."/>
            <person name="Baker S."/>
            <person name="Barry K."/>
            <person name="Bills G."/>
            <person name="Bluhm B."/>
            <person name="Cannon C."/>
            <person name="Castanera R."/>
            <person name="Culley D."/>
            <person name="Daum C."/>
            <person name="Ezra D."/>
            <person name="Gonzalez J."/>
            <person name="Henrissat B."/>
            <person name="Kuo A."/>
            <person name="Liang C."/>
            <person name="Lipzen A."/>
            <person name="Lutzoni F."/>
            <person name="Magnuson J."/>
            <person name="Mondo S."/>
            <person name="Nolan M."/>
            <person name="Ohm R."/>
            <person name="Pangilinan J."/>
            <person name="Park H.-J."/>
            <person name="Ramirez L."/>
            <person name="Alfaro M."/>
            <person name="Sun H."/>
            <person name="Tritt A."/>
            <person name="Yoshinaga Y."/>
            <person name="Zwiers L.-H."/>
            <person name="Turgeon B."/>
            <person name="Goodwin S."/>
            <person name="Spatafora J."/>
            <person name="Crous P."/>
            <person name="Grigoriev I."/>
        </authorList>
    </citation>
    <scope>NUCLEOTIDE SEQUENCE</scope>
    <source>
        <strain evidence="3">CBS 207.26</strain>
    </source>
</reference>
<dbReference type="InterPro" id="IPR014752">
    <property type="entry name" value="Arrestin-like_C"/>
</dbReference>
<gene>
    <name evidence="3" type="ORF">K469DRAFT_681473</name>
</gene>
<protein>
    <recommendedName>
        <fullName evidence="2">LDB19 N-terminal domain-containing protein</fullName>
    </recommendedName>
</protein>
<evidence type="ECO:0000313" key="4">
    <source>
        <dbReference type="Proteomes" id="UP000800200"/>
    </source>
</evidence>
<proteinExistence type="predicted"/>
<evidence type="ECO:0000313" key="3">
    <source>
        <dbReference type="EMBL" id="KAF2195118.1"/>
    </source>
</evidence>
<sequence>MIRILVDSPPLIFIGNAHHPTGALISGRLFLHVLEPTITIEMFRVRFLCTTTALKPVARACPDCASRTNELEQWDFLENPCILSNGEHEFPFSCLVPSDLPITTRGLLGSIDYHLVAEVLTSTQETICSREMIDIKRATTVRKDIRAVQSFPSTGLTAQCIHPSVIHPVSEFRLHMRLTGITSWLNNIQVRLHLRELVWWVEERQEMVPTACSRHAAKVGHKGNSTLDIDKRSIGRGKLKSGWIVDFGEGVIETEFLAAVDPSLKPICDVDSKNGLSVSHSLVIEMTVAQELCLRKNPAQMAPSVADKVLWTRFRVALTERGGSGIHPDEEPPPTYKDVPTLPPAYSQLDG</sequence>
<dbReference type="InterPro" id="IPR024391">
    <property type="entry name" value="LDB19_N"/>
</dbReference>
<evidence type="ECO:0000256" key="1">
    <source>
        <dbReference type="SAM" id="MobiDB-lite"/>
    </source>
</evidence>
<dbReference type="Gene3D" id="2.60.40.640">
    <property type="match status" value="1"/>
</dbReference>
<dbReference type="InterPro" id="IPR014756">
    <property type="entry name" value="Ig_E-set"/>
</dbReference>
<feature type="domain" description="LDB19 N-terminal" evidence="2">
    <location>
        <begin position="51"/>
        <end position="219"/>
    </location>
</feature>
<dbReference type="Proteomes" id="UP000800200">
    <property type="component" value="Unassembled WGS sequence"/>
</dbReference>
<name>A0A6A6EWF7_9PEZI</name>